<dbReference type="InterPro" id="IPR052900">
    <property type="entry name" value="Phospholipid_Metab_Enz"/>
</dbReference>
<dbReference type="InterPro" id="IPR029052">
    <property type="entry name" value="Metallo-depent_PP-like"/>
</dbReference>
<evidence type="ECO:0000313" key="4">
    <source>
        <dbReference type="EMBL" id="TWU01487.1"/>
    </source>
</evidence>
<evidence type="ECO:0000259" key="2">
    <source>
        <dbReference type="Pfam" id="PF06439"/>
    </source>
</evidence>
<proteinExistence type="predicted"/>
<feature type="signal peptide" evidence="1">
    <location>
        <begin position="1"/>
        <end position="24"/>
    </location>
</feature>
<dbReference type="PANTHER" id="PTHR43606:SF1">
    <property type="entry name" value="PHOD-LIKE PHOSPHATASE METALLOPHOSPHATASE DOMAIN-CONTAINING PROTEIN"/>
    <property type="match status" value="1"/>
</dbReference>
<sequence precursor="true">MSLLNLHRSTLLLTLFTLSTCLYADTADDKQELSSENADWTSRGFWRTDDGDPVPSGWEFTDGQISLVAPRRGGNILSPPLPANFDLSWQWKIEKGVNSGLKYRVRRFEGRYLGLEYQLIDSKPDSTSDSSTAAVYDLVGPARDKTLHPPGQWNQSRIVATGSRITHYLNGDMVASVSTEGPAWETRIALSKFGGEIGFGLPVPGGRVMLTDHGGKVTFRNFQFTEVDAAASEQTLPTGPFLANATRNSWADQNSIVLWTRTTRNPEMLVDGRDFVTLAEQQARKLADEKDPEKLLNLQLPNGASLDEMLGACPGAPGKVRLSYHPVGQHQRIKNTHWITTSAQSDFTAQWKLESLKANSNYVTIVEAQTLDGEPSAVLRGAFRTAPESDEVQDVNFCITTCHDFIRRDDGMNGHKIYPAMSELNPHFVVHAGDIEYYDKPDPWALTKSLMRFKWGRIFALPNNRRFYHHTTSYFIKDDHDTLANDCWPGTTFGSVTFEEGVQLFNEEQFPSRDPRYKSIRWGRDLEIWILEGRDYRSPNHMPDGPEKSILGKEQKAWLFETLASSDAKFKLICSPTPIVGPDRNNKKDNHANDTYAYEGNEIREQLATIPGAIVLCGDRHWQYASVDGETGVWEFGCGPGSEKHQMGWKRGDERPAHQFLRVDGGFLSGRVSHHGNDQETRLTIHHHDVSGKQVSRFVFPIKKD</sequence>
<evidence type="ECO:0000256" key="1">
    <source>
        <dbReference type="SAM" id="SignalP"/>
    </source>
</evidence>
<evidence type="ECO:0000313" key="5">
    <source>
        <dbReference type="Proteomes" id="UP000316213"/>
    </source>
</evidence>
<dbReference type="InterPro" id="IPR018946">
    <property type="entry name" value="PhoD-like_MPP"/>
</dbReference>
<name>A0A5C6APN6_9BACT</name>
<feature type="domain" description="3-keto-alpha-glucoside-1,2-lyase/3-keto-2-hydroxy-glucal hydratase" evidence="2">
    <location>
        <begin position="46"/>
        <end position="224"/>
    </location>
</feature>
<evidence type="ECO:0000259" key="3">
    <source>
        <dbReference type="Pfam" id="PF09423"/>
    </source>
</evidence>
<gene>
    <name evidence="4" type="ORF">Pla100_12220</name>
</gene>
<keyword evidence="1" id="KW-0732">Signal</keyword>
<dbReference type="EMBL" id="SJPM01000002">
    <property type="protein sequence ID" value="TWU01487.1"/>
    <property type="molecule type" value="Genomic_DNA"/>
</dbReference>
<keyword evidence="5" id="KW-1185">Reference proteome</keyword>
<dbReference type="AlphaFoldDB" id="A0A5C6APN6"/>
<dbReference type="SUPFAM" id="SSF56300">
    <property type="entry name" value="Metallo-dependent phosphatases"/>
    <property type="match status" value="1"/>
</dbReference>
<dbReference type="PANTHER" id="PTHR43606">
    <property type="entry name" value="PHOSPHATASE, PUTATIVE (AFU_ORTHOLOGUE AFUA_6G08710)-RELATED"/>
    <property type="match status" value="1"/>
</dbReference>
<reference evidence="4 5" key="1">
    <citation type="submission" date="2019-02" db="EMBL/GenBank/DDBJ databases">
        <title>Deep-cultivation of Planctomycetes and their phenomic and genomic characterization uncovers novel biology.</title>
        <authorList>
            <person name="Wiegand S."/>
            <person name="Jogler M."/>
            <person name="Boedeker C."/>
            <person name="Pinto D."/>
            <person name="Vollmers J."/>
            <person name="Rivas-Marin E."/>
            <person name="Kohn T."/>
            <person name="Peeters S.H."/>
            <person name="Heuer A."/>
            <person name="Rast P."/>
            <person name="Oberbeckmann S."/>
            <person name="Bunk B."/>
            <person name="Jeske O."/>
            <person name="Meyerdierks A."/>
            <person name="Storesund J.E."/>
            <person name="Kallscheuer N."/>
            <person name="Luecker S."/>
            <person name="Lage O.M."/>
            <person name="Pohl T."/>
            <person name="Merkel B.J."/>
            <person name="Hornburger P."/>
            <person name="Mueller R.-W."/>
            <person name="Bruemmer F."/>
            <person name="Labrenz M."/>
            <person name="Spormann A.M."/>
            <person name="Op Den Camp H."/>
            <person name="Overmann J."/>
            <person name="Amann R."/>
            <person name="Jetten M.S.M."/>
            <person name="Mascher T."/>
            <person name="Medema M.H."/>
            <person name="Devos D.P."/>
            <person name="Kaster A.-K."/>
            <person name="Ovreas L."/>
            <person name="Rohde M."/>
            <person name="Galperin M.Y."/>
            <person name="Jogler C."/>
        </authorList>
    </citation>
    <scope>NUCLEOTIDE SEQUENCE [LARGE SCALE GENOMIC DNA]</scope>
    <source>
        <strain evidence="4 5">Pla100</strain>
    </source>
</reference>
<dbReference type="Pfam" id="PF06439">
    <property type="entry name" value="3keto-disac_hyd"/>
    <property type="match status" value="1"/>
</dbReference>
<dbReference type="InterPro" id="IPR010496">
    <property type="entry name" value="AL/BT2_dom"/>
</dbReference>
<dbReference type="OrthoDB" id="9783365at2"/>
<comment type="caution">
    <text evidence="4">The sequence shown here is derived from an EMBL/GenBank/DDBJ whole genome shotgun (WGS) entry which is preliminary data.</text>
</comment>
<dbReference type="GO" id="GO:0016787">
    <property type="term" value="F:hydrolase activity"/>
    <property type="evidence" value="ECO:0007669"/>
    <property type="project" value="InterPro"/>
</dbReference>
<dbReference type="InterPro" id="IPR038607">
    <property type="entry name" value="PhoD-like_sf"/>
</dbReference>
<protein>
    <submittedName>
        <fullName evidence="4">PhoD-like phosphatase</fullName>
    </submittedName>
</protein>
<accession>A0A5C6APN6</accession>
<organism evidence="4 5">
    <name type="scientific">Neorhodopirellula pilleata</name>
    <dbReference type="NCBI Taxonomy" id="2714738"/>
    <lineage>
        <taxon>Bacteria</taxon>
        <taxon>Pseudomonadati</taxon>
        <taxon>Planctomycetota</taxon>
        <taxon>Planctomycetia</taxon>
        <taxon>Pirellulales</taxon>
        <taxon>Pirellulaceae</taxon>
        <taxon>Neorhodopirellula</taxon>
    </lineage>
</organism>
<dbReference type="Gene3D" id="2.60.120.560">
    <property type="entry name" value="Exo-inulinase, domain 1"/>
    <property type="match status" value="1"/>
</dbReference>
<dbReference type="RefSeq" id="WP_146576778.1">
    <property type="nucleotide sequence ID" value="NZ_SJPM01000002.1"/>
</dbReference>
<feature type="domain" description="PhoD-like phosphatase metallophosphatase" evidence="3">
    <location>
        <begin position="397"/>
        <end position="644"/>
    </location>
</feature>
<dbReference type="Proteomes" id="UP000316213">
    <property type="component" value="Unassembled WGS sequence"/>
</dbReference>
<dbReference type="Pfam" id="PF09423">
    <property type="entry name" value="PhoD"/>
    <property type="match status" value="1"/>
</dbReference>
<dbReference type="Gene3D" id="3.60.21.70">
    <property type="entry name" value="PhoD-like phosphatase"/>
    <property type="match status" value="1"/>
</dbReference>
<feature type="chain" id="PRO_5022735574" evidence="1">
    <location>
        <begin position="25"/>
        <end position="705"/>
    </location>
</feature>